<gene>
    <name evidence="1" type="ORF">STAS_15200</name>
</gene>
<evidence type="ECO:0000313" key="2">
    <source>
        <dbReference type="Proteomes" id="UP000325081"/>
    </source>
</evidence>
<dbReference type="AlphaFoldDB" id="A0A5A7Q0L0"/>
<organism evidence="1 2">
    <name type="scientific">Striga asiatica</name>
    <name type="common">Asiatic witchweed</name>
    <name type="synonym">Buchnera asiatica</name>
    <dbReference type="NCBI Taxonomy" id="4170"/>
    <lineage>
        <taxon>Eukaryota</taxon>
        <taxon>Viridiplantae</taxon>
        <taxon>Streptophyta</taxon>
        <taxon>Embryophyta</taxon>
        <taxon>Tracheophyta</taxon>
        <taxon>Spermatophyta</taxon>
        <taxon>Magnoliopsida</taxon>
        <taxon>eudicotyledons</taxon>
        <taxon>Gunneridae</taxon>
        <taxon>Pentapetalae</taxon>
        <taxon>asterids</taxon>
        <taxon>lamiids</taxon>
        <taxon>Lamiales</taxon>
        <taxon>Orobanchaceae</taxon>
        <taxon>Buchnereae</taxon>
        <taxon>Striga</taxon>
    </lineage>
</organism>
<proteinExistence type="predicted"/>
<accession>A0A5A7Q0L0</accession>
<sequence>MSFSQISQSLFFSSSSSSPLLELVISFKGCRSNFWLTVSGRRAQCGWMEKLRQLLHAAFTRQAHKIFVELADFPPPLKNMGLPVGTVLSGPIAFVLANHTLEYIKGLRGYLWSKRTVAAVVGQKSSGKIGTTAVQKEIFACIIIIICATVKWIGWKNNLSAGIANTNNVIVSVIMIDQGMLVYSDSLWRKQFAYICMRSKC</sequence>
<keyword evidence="2" id="KW-1185">Reference proteome</keyword>
<name>A0A5A7Q0L0_STRAF</name>
<protein>
    <submittedName>
        <fullName evidence="1">NADH dehydrogenase I subunit L</fullName>
    </submittedName>
</protein>
<evidence type="ECO:0000313" key="1">
    <source>
        <dbReference type="EMBL" id="GER38675.1"/>
    </source>
</evidence>
<dbReference type="Proteomes" id="UP000325081">
    <property type="component" value="Unassembled WGS sequence"/>
</dbReference>
<reference evidence="2" key="1">
    <citation type="journal article" date="2019" name="Curr. Biol.">
        <title>Genome Sequence of Striga asiatica Provides Insight into the Evolution of Plant Parasitism.</title>
        <authorList>
            <person name="Yoshida S."/>
            <person name="Kim S."/>
            <person name="Wafula E.K."/>
            <person name="Tanskanen J."/>
            <person name="Kim Y.M."/>
            <person name="Honaas L."/>
            <person name="Yang Z."/>
            <person name="Spallek T."/>
            <person name="Conn C.E."/>
            <person name="Ichihashi Y."/>
            <person name="Cheong K."/>
            <person name="Cui S."/>
            <person name="Der J.P."/>
            <person name="Gundlach H."/>
            <person name="Jiao Y."/>
            <person name="Hori C."/>
            <person name="Ishida J.K."/>
            <person name="Kasahara H."/>
            <person name="Kiba T."/>
            <person name="Kim M.S."/>
            <person name="Koo N."/>
            <person name="Laohavisit A."/>
            <person name="Lee Y.H."/>
            <person name="Lumba S."/>
            <person name="McCourt P."/>
            <person name="Mortimer J.C."/>
            <person name="Mutuku J.M."/>
            <person name="Nomura T."/>
            <person name="Sasaki-Sekimoto Y."/>
            <person name="Seto Y."/>
            <person name="Wang Y."/>
            <person name="Wakatake T."/>
            <person name="Sakakibara H."/>
            <person name="Demura T."/>
            <person name="Yamaguchi S."/>
            <person name="Yoneyama K."/>
            <person name="Manabe R.I."/>
            <person name="Nelson D.C."/>
            <person name="Schulman A.H."/>
            <person name="Timko M.P."/>
            <person name="dePamphilis C.W."/>
            <person name="Choi D."/>
            <person name="Shirasu K."/>
        </authorList>
    </citation>
    <scope>NUCLEOTIDE SEQUENCE [LARGE SCALE GENOMIC DNA]</scope>
    <source>
        <strain evidence="2">cv. UVA1</strain>
    </source>
</reference>
<dbReference type="EMBL" id="BKCP01005516">
    <property type="protein sequence ID" value="GER38675.1"/>
    <property type="molecule type" value="Genomic_DNA"/>
</dbReference>
<comment type="caution">
    <text evidence="1">The sequence shown here is derived from an EMBL/GenBank/DDBJ whole genome shotgun (WGS) entry which is preliminary data.</text>
</comment>